<dbReference type="CDD" id="cd01823">
    <property type="entry name" value="SEST_like"/>
    <property type="match status" value="1"/>
</dbReference>
<dbReference type="InterPro" id="IPR037460">
    <property type="entry name" value="SEST-like"/>
</dbReference>
<dbReference type="HOGENOM" id="CLU_038449_3_0_11"/>
<dbReference type="PANTHER" id="PTHR37981:SF1">
    <property type="entry name" value="SGNH HYDROLASE-TYPE ESTERASE DOMAIN-CONTAINING PROTEIN"/>
    <property type="match status" value="1"/>
</dbReference>
<reference evidence="5 6" key="2">
    <citation type="journal article" date="2013" name="J. Biotechnol.">
        <title>Complete genome sequence of the kirromycin producer Streptomyces collinus Tu 365 consisting of a linear chromosome and two linear plasmids.</title>
        <authorList>
            <person name="Ruckert C."/>
            <person name="Szczepanowski R."/>
            <person name="Albersmeier A."/>
            <person name="Goesmann A."/>
            <person name="Iftime D."/>
            <person name="Musiol E.M."/>
            <person name="Blin K."/>
            <person name="Wohlleben W."/>
            <person name="Puhler A."/>
            <person name="Kalinowski J."/>
            <person name="Weber T."/>
        </authorList>
    </citation>
    <scope>NUCLEOTIDE SEQUENCE [LARGE SCALE GENOMIC DNA]</scope>
    <source>
        <strain evidence="6">DSM 40733 / Tue 365</strain>
    </source>
</reference>
<accession>S5VAB4</accession>
<feature type="disulfide bond" evidence="2">
    <location>
        <begin position="127"/>
        <end position="135"/>
    </location>
</feature>
<dbReference type="Proteomes" id="UP000015423">
    <property type="component" value="Chromosome"/>
</dbReference>
<proteinExistence type="predicted"/>
<evidence type="ECO:0000256" key="2">
    <source>
        <dbReference type="PIRSR" id="PIRSR637460-2"/>
    </source>
</evidence>
<reference evidence="6" key="1">
    <citation type="submission" date="2012-10" db="EMBL/GenBank/DDBJ databases">
        <title>The complete genome sequence of Streptomyces collinus Tu 365.</title>
        <authorList>
            <person name="Ruckert C."/>
            <person name="Szczepanowski R."/>
            <person name="Goesmann A."/>
            <person name="Pross E.K."/>
            <person name="Musiol E.M."/>
            <person name="Blin K."/>
            <person name="Wohlleben W."/>
            <person name="Puhler A."/>
            <person name="Weber T."/>
            <person name="Kalinowski J."/>
        </authorList>
    </citation>
    <scope>NUCLEOTIDE SEQUENCE [LARGE SCALE GENOMIC DNA]</scope>
    <source>
        <strain evidence="6">DSM 40733 / Tue 365</strain>
    </source>
</reference>
<dbReference type="Gene3D" id="3.40.50.1110">
    <property type="entry name" value="SGNH hydrolase"/>
    <property type="match status" value="1"/>
</dbReference>
<evidence type="ECO:0000256" key="3">
    <source>
        <dbReference type="SAM" id="SignalP"/>
    </source>
</evidence>
<feature type="chain" id="PRO_5039506258" evidence="3">
    <location>
        <begin position="23"/>
        <end position="270"/>
    </location>
</feature>
<dbReference type="RefSeq" id="WP_020937941.1">
    <property type="nucleotide sequence ID" value="NC_021985.1"/>
</dbReference>
<organism evidence="5 6">
    <name type="scientific">Streptomyces collinus (strain DSM 40733 / Tue 365)</name>
    <dbReference type="NCBI Taxonomy" id="1214242"/>
    <lineage>
        <taxon>Bacteria</taxon>
        <taxon>Bacillati</taxon>
        <taxon>Actinomycetota</taxon>
        <taxon>Actinomycetes</taxon>
        <taxon>Kitasatosporales</taxon>
        <taxon>Streptomycetaceae</taxon>
        <taxon>Streptomyces</taxon>
    </lineage>
</organism>
<dbReference type="AlphaFoldDB" id="S5VAB4"/>
<protein>
    <submittedName>
        <fullName evidence="5">Secreted hydrolase</fullName>
    </submittedName>
</protein>
<feature type="active site" description="Nucleophile" evidence="1">
    <location>
        <position position="44"/>
    </location>
</feature>
<feature type="signal peptide" evidence="3">
    <location>
        <begin position="1"/>
        <end position="22"/>
    </location>
</feature>
<feature type="active site" evidence="1">
    <location>
        <position position="251"/>
    </location>
</feature>
<keyword evidence="3" id="KW-0732">Signal</keyword>
<dbReference type="PATRIC" id="fig|1214242.5.peg.644"/>
<dbReference type="SUPFAM" id="SSF52266">
    <property type="entry name" value="SGNH hydrolase"/>
    <property type="match status" value="1"/>
</dbReference>
<feature type="domain" description="SGNH hydrolase-type esterase" evidence="4">
    <location>
        <begin position="40"/>
        <end position="259"/>
    </location>
</feature>
<dbReference type="GO" id="GO:0019433">
    <property type="term" value="P:triglyceride catabolic process"/>
    <property type="evidence" value="ECO:0007669"/>
    <property type="project" value="TreeGrafter"/>
</dbReference>
<keyword evidence="5" id="KW-0378">Hydrolase</keyword>
<gene>
    <name evidence="5" type="ORF">B446_03125</name>
</gene>
<dbReference type="InterPro" id="IPR013830">
    <property type="entry name" value="SGNH_hydro"/>
</dbReference>
<name>S5VAB4_STRC3</name>
<evidence type="ECO:0000256" key="1">
    <source>
        <dbReference type="PIRSR" id="PIRSR637460-1"/>
    </source>
</evidence>
<evidence type="ECO:0000259" key="4">
    <source>
        <dbReference type="Pfam" id="PF13472"/>
    </source>
</evidence>
<keyword evidence="6" id="KW-1185">Reference proteome</keyword>
<dbReference type="STRING" id="1214242.B446_03125"/>
<dbReference type="KEGG" id="sci:B446_03125"/>
<dbReference type="eggNOG" id="COG2755">
    <property type="taxonomic scope" value="Bacteria"/>
</dbReference>
<dbReference type="InterPro" id="IPR036514">
    <property type="entry name" value="SGNH_hydro_sf"/>
</dbReference>
<dbReference type="PANTHER" id="PTHR37981">
    <property type="entry name" value="LIPASE 2"/>
    <property type="match status" value="1"/>
</dbReference>
<evidence type="ECO:0000313" key="5">
    <source>
        <dbReference type="EMBL" id="AGS67457.1"/>
    </source>
</evidence>
<evidence type="ECO:0000313" key="6">
    <source>
        <dbReference type="Proteomes" id="UP000015423"/>
    </source>
</evidence>
<feature type="disulfide bond" evidence="2">
    <location>
        <begin position="185"/>
        <end position="232"/>
    </location>
</feature>
<dbReference type="GO" id="GO:0004806">
    <property type="term" value="F:triacylglycerol lipase activity"/>
    <property type="evidence" value="ECO:0007669"/>
    <property type="project" value="TreeGrafter"/>
</dbReference>
<sequence>MRHSRTASYAASLLLAAAGALAGPATAEPAPRTTATGYVALGDSYSAGVGAGDYLGSDAGCLRSGRAFPALWTAAHRPSSFAFTACNGARTKDVLAGQLGPLGPRTGLVSITVGGSDAGFGRVMATCVIPGRTACLSAITGALSYVDGTLAGDLDRLYAAIRVKAPAARVVVLGYPHFYRLRGTCAGGLQDVERSALNAAVDHLDNVIARHALDHGFVYADPRTTFAGHEICSAGPWLRSVTWTDLTESYHPTAPGQALGYLPLFAGAAL</sequence>
<keyword evidence="2" id="KW-1015">Disulfide bond</keyword>
<dbReference type="Pfam" id="PF13472">
    <property type="entry name" value="Lipase_GDSL_2"/>
    <property type="match status" value="1"/>
</dbReference>
<dbReference type="EMBL" id="CP006259">
    <property type="protein sequence ID" value="AGS67457.1"/>
    <property type="molecule type" value="Genomic_DNA"/>
</dbReference>
<feature type="disulfide bond" evidence="2">
    <location>
        <begin position="61"/>
        <end position="86"/>
    </location>
</feature>